<gene>
    <name evidence="1" type="ORF">A3E36_04690</name>
</gene>
<comment type="caution">
    <text evidence="1">The sequence shown here is derived from an EMBL/GenBank/DDBJ whole genome shotgun (WGS) entry which is preliminary data.</text>
</comment>
<evidence type="ECO:0000313" key="1">
    <source>
        <dbReference type="EMBL" id="OGY37535.1"/>
    </source>
</evidence>
<sequence length="494" mass="54235">MLRFLRNAVIAIAVAALIIGGLLVMSQRVIKGGEKSPQVLSASKTVPSLQALLVQSNSTTKKLLSCSEKGCSVIPAPSSGNQDSFSDGSAWYGYSVHQDKKGNEIVALEKTKADGSVEKISEQNQLVKPRGLTMSSDGTKVAYFLDNIHDNQGLTELWVYDNSQGGAKVVAENLVQKNIATRVRWNASSRVAWFLQDAPSRQFLAVPVQDKAIPTPRFKQVDWDAYSNIADTGVMDVSDDSSLVAFAKQTFFGFSQLVIAEDSGSVTRQSIKGDVVFVRWTENDALFYAVQDGTNLTFWMVNSTGERPVARMNVRLRSVHSSGSADLAAFVADPRPGETHLYVLQISTGLVKDETVIPSFSGDTFVVQANEIQAEQDKAIAGIAGQLQDTELLAFVNDYMKDITSDAQADPERMLVTDSPNTVYLDYTSGGLAEKRILVVIQDAIHPQWKILAHYVPVAGQWKRDQAADNADPKVKRLYEWEDAVSQWILKETY</sequence>
<proteinExistence type="predicted"/>
<dbReference type="EMBL" id="MHHS01000006">
    <property type="protein sequence ID" value="OGY37535.1"/>
    <property type="molecule type" value="Genomic_DNA"/>
</dbReference>
<protein>
    <submittedName>
        <fullName evidence="1">Uncharacterized protein</fullName>
    </submittedName>
</protein>
<dbReference type="SUPFAM" id="SSF82171">
    <property type="entry name" value="DPP6 N-terminal domain-like"/>
    <property type="match status" value="1"/>
</dbReference>
<organism evidence="1 2">
    <name type="scientific">Candidatus Andersenbacteria bacterium RIFCSPHIGHO2_12_FULL_45_11b</name>
    <dbReference type="NCBI Taxonomy" id="1797282"/>
    <lineage>
        <taxon>Bacteria</taxon>
        <taxon>Candidatus Anderseniibacteriota</taxon>
    </lineage>
</organism>
<dbReference type="AlphaFoldDB" id="A0A1G1XBR0"/>
<dbReference type="Proteomes" id="UP000177941">
    <property type="component" value="Unassembled WGS sequence"/>
</dbReference>
<name>A0A1G1XBR0_9BACT</name>
<accession>A0A1G1XBR0</accession>
<evidence type="ECO:0000313" key="2">
    <source>
        <dbReference type="Proteomes" id="UP000177941"/>
    </source>
</evidence>
<reference evidence="1 2" key="1">
    <citation type="journal article" date="2016" name="Nat. Commun.">
        <title>Thousands of microbial genomes shed light on interconnected biogeochemical processes in an aquifer system.</title>
        <authorList>
            <person name="Anantharaman K."/>
            <person name="Brown C.T."/>
            <person name="Hug L.A."/>
            <person name="Sharon I."/>
            <person name="Castelle C.J."/>
            <person name="Probst A.J."/>
            <person name="Thomas B.C."/>
            <person name="Singh A."/>
            <person name="Wilkins M.J."/>
            <person name="Karaoz U."/>
            <person name="Brodie E.L."/>
            <person name="Williams K.H."/>
            <person name="Hubbard S.S."/>
            <person name="Banfield J.F."/>
        </authorList>
    </citation>
    <scope>NUCLEOTIDE SEQUENCE [LARGE SCALE GENOMIC DNA]</scope>
</reference>